<name>A0A1E5NG93_9SPIR</name>
<dbReference type="PANTHER" id="PTHR40396:SF1">
    <property type="entry name" value="ATPASE AAA-TYPE CORE DOMAIN-CONTAINING PROTEIN"/>
    <property type="match status" value="1"/>
</dbReference>
<gene>
    <name evidence="2" type="ORF">BFL38_12830</name>
</gene>
<dbReference type="InterPro" id="IPR027417">
    <property type="entry name" value="P-loop_NTPase"/>
</dbReference>
<organism evidence="2 3">
    <name type="scientific">Brachyspira hampsonii</name>
    <dbReference type="NCBI Taxonomy" id="1287055"/>
    <lineage>
        <taxon>Bacteria</taxon>
        <taxon>Pseudomonadati</taxon>
        <taxon>Spirochaetota</taxon>
        <taxon>Spirochaetia</taxon>
        <taxon>Brachyspirales</taxon>
        <taxon>Brachyspiraceae</taxon>
        <taxon>Brachyspira</taxon>
    </lineage>
</organism>
<dbReference type="RefSeq" id="WP_069725750.1">
    <property type="nucleotide sequence ID" value="NZ_MDCO01000006.1"/>
</dbReference>
<dbReference type="PANTHER" id="PTHR40396">
    <property type="entry name" value="ATPASE-LIKE PROTEIN"/>
    <property type="match status" value="1"/>
</dbReference>
<feature type="domain" description="ATPase AAA-type core" evidence="1">
    <location>
        <begin position="52"/>
        <end position="348"/>
    </location>
</feature>
<accession>A0A1E5NG93</accession>
<comment type="caution">
    <text evidence="2">The sequence shown here is derived from an EMBL/GenBank/DDBJ whole genome shotgun (WGS) entry which is preliminary data.</text>
</comment>
<dbReference type="InterPro" id="IPR003959">
    <property type="entry name" value="ATPase_AAA_core"/>
</dbReference>
<dbReference type="GO" id="GO:0016887">
    <property type="term" value="F:ATP hydrolysis activity"/>
    <property type="evidence" value="ECO:0007669"/>
    <property type="project" value="InterPro"/>
</dbReference>
<dbReference type="SUPFAM" id="SSF52540">
    <property type="entry name" value="P-loop containing nucleoside triphosphate hydrolases"/>
    <property type="match status" value="1"/>
</dbReference>
<evidence type="ECO:0000313" key="3">
    <source>
        <dbReference type="Proteomes" id="UP000095247"/>
    </source>
</evidence>
<dbReference type="Pfam" id="PF13304">
    <property type="entry name" value="AAA_21"/>
    <property type="match status" value="1"/>
</dbReference>
<proteinExistence type="predicted"/>
<dbReference type="GO" id="GO:0005524">
    <property type="term" value="F:ATP binding"/>
    <property type="evidence" value="ECO:0007669"/>
    <property type="project" value="InterPro"/>
</dbReference>
<dbReference type="Gene3D" id="3.40.50.300">
    <property type="entry name" value="P-loop containing nucleotide triphosphate hydrolases"/>
    <property type="match status" value="1"/>
</dbReference>
<reference evidence="2 3" key="1">
    <citation type="submission" date="2016-08" db="EMBL/GenBank/DDBJ databases">
        <title>Characterization and recognition of Brachyspira hampsonii sp. nov., a novel intestinal spirochete that is pathogenic to pigs.</title>
        <authorList>
            <person name="Mirajkar N."/>
            <person name="La T."/>
            <person name="Phillips N."/>
            <person name="Hampson D."/>
            <person name="Gebhart C."/>
        </authorList>
    </citation>
    <scope>NUCLEOTIDE SEQUENCE [LARGE SCALE GENOMIC DNA]</scope>
    <source>
        <strain evidence="2 3">P280/1</strain>
    </source>
</reference>
<dbReference type="EMBL" id="MDCO01000006">
    <property type="protein sequence ID" value="OEJ15189.1"/>
    <property type="molecule type" value="Genomic_DNA"/>
</dbReference>
<evidence type="ECO:0000259" key="1">
    <source>
        <dbReference type="Pfam" id="PF13304"/>
    </source>
</evidence>
<evidence type="ECO:0000313" key="2">
    <source>
        <dbReference type="EMBL" id="OEJ15189.1"/>
    </source>
</evidence>
<protein>
    <recommendedName>
        <fullName evidence="1">ATPase AAA-type core domain-containing protein</fullName>
    </recommendedName>
</protein>
<dbReference type="Proteomes" id="UP000095247">
    <property type="component" value="Unassembled WGS sequence"/>
</dbReference>
<sequence>MLVSFSAKNYKSFYDEVTLDMRIEVNDKSREEVENNPFVYKINDDYISKLCILYGHNGSGKSNLLNAIRYLTNVNIYHDTPANYKYLFIPNMIYGKDENTEFTLEFYYNNILFFYKIILDNKNKKIEYELLKENNNIVFERNNSNIVNGNDFFINIKGIPNQITVMAYCYSVDDYRKNIKNYQNIFVKNFFSYAFINFSEALFSDIDNVYSILKNSGLWNIYKKLISLADVGIDDIKVIENNNYKISTNYMENVLFERNKYKLISIHKDYEADFRKVESDGTKNYANNLFGILGALRSGILCVLDEFQGVQSELLELVISLFQKNMFEDLDNPTAQLILSTHDTNLMSLKNTLLNHYWFINKEDNKSELYCASDFEDLKRDDLEKEYKRNSLKAKYNSRLFEVPSKFFIDEDINK</sequence>
<dbReference type="AlphaFoldDB" id="A0A1E5NG93"/>